<accession>A0A7R9BDA8</accession>
<evidence type="ECO:0000256" key="8">
    <source>
        <dbReference type="ARBA" id="ARBA00046341"/>
    </source>
</evidence>
<dbReference type="EMBL" id="CAJPEX010000014">
    <property type="protein sequence ID" value="CAG0912404.1"/>
    <property type="molecule type" value="Genomic_DNA"/>
</dbReference>
<dbReference type="GO" id="GO:0071596">
    <property type="term" value="P:ubiquitin-dependent protein catabolic process via the N-end rule pathway"/>
    <property type="evidence" value="ECO:0007669"/>
    <property type="project" value="UniProtKB-UniRule"/>
</dbReference>
<comment type="pathway">
    <text evidence="2 10">Protein modification; protein ubiquitination.</text>
</comment>
<reference evidence="13" key="1">
    <citation type="submission" date="2020-11" db="EMBL/GenBank/DDBJ databases">
        <authorList>
            <person name="Tran Van P."/>
        </authorList>
    </citation>
    <scope>NUCLEOTIDE SEQUENCE</scope>
</reference>
<organism evidence="13">
    <name type="scientific">Notodromas monacha</name>
    <dbReference type="NCBI Taxonomy" id="399045"/>
    <lineage>
        <taxon>Eukaryota</taxon>
        <taxon>Metazoa</taxon>
        <taxon>Ecdysozoa</taxon>
        <taxon>Arthropoda</taxon>
        <taxon>Crustacea</taxon>
        <taxon>Oligostraca</taxon>
        <taxon>Ostracoda</taxon>
        <taxon>Podocopa</taxon>
        <taxon>Podocopida</taxon>
        <taxon>Cypridocopina</taxon>
        <taxon>Cypridoidea</taxon>
        <taxon>Cyprididae</taxon>
        <taxon>Notodromas</taxon>
    </lineage>
</organism>
<dbReference type="Pfam" id="PF02207">
    <property type="entry name" value="zf-UBR"/>
    <property type="match status" value="1"/>
</dbReference>
<dbReference type="CDD" id="cd19673">
    <property type="entry name" value="UBR-box_UBR3"/>
    <property type="match status" value="1"/>
</dbReference>
<feature type="compositionally biased region" description="Basic and acidic residues" evidence="11">
    <location>
        <begin position="1262"/>
        <end position="1286"/>
    </location>
</feature>
<comment type="function">
    <text evidence="10">Ubiquitin ligase protein which is a component of the N-end rule pathway. Recognizes and binds to proteins bearing specific N-terminal residues that are destabilizing according to the N-end rule, leading to their ubiquitination and subsequent degradation.</text>
</comment>
<comment type="similarity">
    <text evidence="8 10">Belongs to the E3 ubiquitin-protein ligase UBR1-like family.</text>
</comment>
<evidence type="ECO:0000256" key="2">
    <source>
        <dbReference type="ARBA" id="ARBA00004906"/>
    </source>
</evidence>
<dbReference type="OrthoDB" id="15304at2759"/>
<evidence type="ECO:0000256" key="6">
    <source>
        <dbReference type="ARBA" id="ARBA00022786"/>
    </source>
</evidence>
<dbReference type="InterPro" id="IPR003126">
    <property type="entry name" value="Znf_UBR"/>
</dbReference>
<dbReference type="InterPro" id="IPR039164">
    <property type="entry name" value="UBR1-like"/>
</dbReference>
<dbReference type="GO" id="GO:0000151">
    <property type="term" value="C:ubiquitin ligase complex"/>
    <property type="evidence" value="ECO:0007669"/>
    <property type="project" value="TreeGrafter"/>
</dbReference>
<name>A0A7R9BDA8_9CRUS</name>
<evidence type="ECO:0000256" key="7">
    <source>
        <dbReference type="ARBA" id="ARBA00022833"/>
    </source>
</evidence>
<feature type="compositionally biased region" description="Polar residues" evidence="11">
    <location>
        <begin position="1049"/>
        <end position="1063"/>
    </location>
</feature>
<evidence type="ECO:0000256" key="1">
    <source>
        <dbReference type="ARBA" id="ARBA00000900"/>
    </source>
</evidence>
<dbReference type="UniPathway" id="UPA00143"/>
<dbReference type="Gene3D" id="2.10.110.30">
    <property type="match status" value="1"/>
</dbReference>
<comment type="catalytic activity">
    <reaction evidence="1 10">
        <text>S-ubiquitinyl-[E2 ubiquitin-conjugating enzyme]-L-cysteine + [acceptor protein]-L-lysine = [E2 ubiquitin-conjugating enzyme]-L-cysteine + N(6)-ubiquitinyl-[acceptor protein]-L-lysine.</text>
        <dbReference type="EC" id="2.3.2.27"/>
    </reaction>
</comment>
<gene>
    <name evidence="13" type="ORF">NMOB1V02_LOCUS194</name>
</gene>
<proteinExistence type="inferred from homology"/>
<feature type="region of interest" description="Disordered" evidence="11">
    <location>
        <begin position="1195"/>
        <end position="1221"/>
    </location>
</feature>
<dbReference type="Pfam" id="PF22960">
    <property type="entry name" value="WHD_UBR1"/>
    <property type="match status" value="1"/>
</dbReference>
<keyword evidence="6 10" id="KW-0833">Ubl conjugation pathway</keyword>
<evidence type="ECO:0000313" key="14">
    <source>
        <dbReference type="Proteomes" id="UP000678499"/>
    </source>
</evidence>
<dbReference type="Pfam" id="PF18995">
    <property type="entry name" value="PRT6_C"/>
    <property type="match status" value="1"/>
</dbReference>
<feature type="zinc finger region" description="UBR-type" evidence="9">
    <location>
        <begin position="94"/>
        <end position="165"/>
    </location>
</feature>
<evidence type="ECO:0000256" key="10">
    <source>
        <dbReference type="RuleBase" id="RU366018"/>
    </source>
</evidence>
<dbReference type="Proteomes" id="UP000678499">
    <property type="component" value="Unassembled WGS sequence"/>
</dbReference>
<evidence type="ECO:0000256" key="9">
    <source>
        <dbReference type="PROSITE-ProRule" id="PRU00508"/>
    </source>
</evidence>
<dbReference type="InterPro" id="IPR044046">
    <property type="entry name" value="E3_ligase_UBR-like_C"/>
</dbReference>
<dbReference type="GO" id="GO:0061630">
    <property type="term" value="F:ubiquitin protein ligase activity"/>
    <property type="evidence" value="ECO:0007669"/>
    <property type="project" value="UniProtKB-UniRule"/>
</dbReference>
<feature type="domain" description="UBR-type" evidence="12">
    <location>
        <begin position="94"/>
        <end position="165"/>
    </location>
</feature>
<protein>
    <recommendedName>
        <fullName evidence="10">E3 ubiquitin-protein ligase</fullName>
        <ecNumber evidence="10">2.3.2.27</ecNumber>
    </recommendedName>
</protein>
<keyword evidence="3 10" id="KW-0808">Transferase</keyword>
<evidence type="ECO:0000256" key="3">
    <source>
        <dbReference type="ARBA" id="ARBA00022679"/>
    </source>
</evidence>
<keyword evidence="4 10" id="KW-0479">Metal-binding</keyword>
<keyword evidence="5 10" id="KW-0863">Zinc-finger</keyword>
<feature type="region of interest" description="Disordered" evidence="11">
    <location>
        <begin position="1305"/>
        <end position="1325"/>
    </location>
</feature>
<dbReference type="InterPro" id="IPR055194">
    <property type="entry name" value="UBR1-like_WH"/>
</dbReference>
<keyword evidence="7 10" id="KW-0862">Zinc</keyword>
<sequence length="1999" mass="226942">MFPVKGNEHGDGATSSAVQVLLKKGKREAAAYIHSECTRDRDTNPQLKELLDFLLDPSKPLEDWELTDWCRWLLAAGKNPDEFAKDVRKFDCATTCGLVWTANFVAYRCRTCSISPCMSLCSECFRKGNHVGHDFNMFKSQSGGACDCGDTTVMRESGFCQRHGPNAQGRQVPSAPKDLLCVAEAMMPRIILRLIQHLREQVEMDVYEKTAKQFDLMLEADSYLDMLHSLSEMGTAMRKVMTSVLTNPSIYTNQTELTSGDSKYQEYMRNSQRLYEAALDQMPLATFSDEDLQRNEYPWVQRYKEVMPKLKKFAGFDEKLKHRTFLEELVFWTVRYHFPQKLVCLLLNMLPDQNYKEAFTRAFVLHYSRISRLLRASPADETLRNRVVHVSVQLYSNEALTLKMADEMGLLHIMVMSLNSMMMGLLCPAVDQRRLASRFTIDVIDVVNRHNVLNCNEIVIKEHCYWPLVSDLNSILSHRPVGLRFVDESENLLYWWFLFLSMFQGMNVNYRELTEHVEYEPNTYFAAFTAELDASATPMWALAAHFVTPNSLDMTRNILKHCLDAIRQWMEDTGTSVTQMVLEDQVTFHLPLHRFFAVFMAQAVRYQHARPQELMPPEDLLDLMILHPLRIHVSFYEIFCGLWVRNGLQIKGQADSYIQCHYCNSLVDPDLYLMQLGAMVFDPDEYATRILRNFHLMDWLNVFQSRKVDKYPDKDQQMGMVESCLIFLATLVTTRTNIGLSEKDLQRLEIVTLLCMGEKTHSQLVDLMPEKGGGACQNRDFEEILDEVACYKAPNFESGSGQMQQGMYAPKAESWEELYDPLYVLLRAVQRKEFQTSLDRLTAQTKLSGKYKWSGSPWPPFRIPAPPKWGYENPVRILQSRSFQAVLFVLLFRALEDPRVTDHVMALSIYLLDLVVSFSPQVDGSSLEIPGETRSQPDIEVPDGDYKAWFEDDNLSRNLRTNISAIYRYVAVCVPSTEVFESPETPSTAEGLVIDVDDDSDTQEFYDGTVGEVVEVLSQDNDSDEGAAREESSTYSSGSFHAAEEMETSEYQPEPAQSVSAPSSAEGEGSDSWALVETPPVNFRQLQLRAARIVAHHSNRGTLETIPRLMLLAGNEIGLSADPSRKSVITYKKQSIPFSIGIIQHYVSAGRSMPYEGIKAISVRSPVNTRVSINPSYSIISILLKLHSKLSGKPDSYEPPTSLEIRPPVKHDKDSGPFISDPEGRIGDGPFFIKKVLDKICRLDVKNVEYIEMLRSKLWPKASREEQQERARQVDRDERRRKARERQQKLMAEFASKQRQFMEKTRETDESMDTEEACASSEPSTHRDVEAVMKNYDCGICGQSAPSTEERPMALVVLIQRTSVTGHRHRNTVNLELPVTESEEKIFSIADTVSKNSLGAQMRKRAEMMTREFEVTRLFAINEGYMNGVHIQTCGHYLHIDCQEAYLKSLTGQRGNLIEFTHGEFICPLCRQFANMVLPITPMRSGGFPLGSSLGAGASQTSVINALFKYYKEMIPEVSNASSAWRVAVSKFLERIQMRNPKKLVGSYSKGESPAPLPSILRTNFEAELIARNGSLAGNQDPFNRRCCFVPLLDAIRSTWEDSFAKEIVQNFTPYTIGNGDESPSTASNVPVLLQDPVTVLFAHLVVPPLSNDIGAFTAFVRLLYAVGYVQNLTAAICLMTEPCRARFAAYVLENADRDGGSMTNLASVGSLVIKTIGTSYLLPIDQTRQEEETRHDLSSVDAVDRAIRAGLVHLLRLASLLRFYIFEDPLLSASQGHLSGNSNEFDKLCNYLRINMLDGTRSVLSGDCARRLHWHVQNPEGVVGRWVGELVQKTDVICPLTIRRILIQQQLIWEQPRLLQLPHEYDAIFRVYHSMSCFNCKSVPKDPAICLVCGTLVCMKDQCCKTKAFEAVTHSLDCGAGTSMFLAVNTSLIIVIRGRRACFWGSCYLDAFGEEDRDLKRGKPLYLCKERYKLLEKQWKTHMFDRTAKRWLPHKDQL</sequence>
<dbReference type="EMBL" id="OA882051">
    <property type="protein sequence ID" value="CAD7272252.1"/>
    <property type="molecule type" value="Genomic_DNA"/>
</dbReference>
<dbReference type="EC" id="2.3.2.27" evidence="10"/>
<feature type="region of interest" description="Disordered" evidence="11">
    <location>
        <begin position="1018"/>
        <end position="1073"/>
    </location>
</feature>
<keyword evidence="14" id="KW-1185">Reference proteome</keyword>
<feature type="region of interest" description="Disordered" evidence="11">
    <location>
        <begin position="1261"/>
        <end position="1286"/>
    </location>
</feature>
<dbReference type="PROSITE" id="PS51157">
    <property type="entry name" value="ZF_UBR"/>
    <property type="match status" value="1"/>
</dbReference>
<dbReference type="GO" id="GO:0008270">
    <property type="term" value="F:zinc ion binding"/>
    <property type="evidence" value="ECO:0007669"/>
    <property type="project" value="UniProtKB-UniRule"/>
</dbReference>
<dbReference type="GO" id="GO:0016567">
    <property type="term" value="P:protein ubiquitination"/>
    <property type="evidence" value="ECO:0007669"/>
    <property type="project" value="UniProtKB-UniRule"/>
</dbReference>
<evidence type="ECO:0000256" key="4">
    <source>
        <dbReference type="ARBA" id="ARBA00022723"/>
    </source>
</evidence>
<evidence type="ECO:0000256" key="11">
    <source>
        <dbReference type="SAM" id="MobiDB-lite"/>
    </source>
</evidence>
<dbReference type="SMART" id="SM00396">
    <property type="entry name" value="ZnF_UBR1"/>
    <property type="match status" value="1"/>
</dbReference>
<evidence type="ECO:0000256" key="5">
    <source>
        <dbReference type="ARBA" id="ARBA00022771"/>
    </source>
</evidence>
<evidence type="ECO:0000259" key="12">
    <source>
        <dbReference type="PROSITE" id="PS51157"/>
    </source>
</evidence>
<dbReference type="GO" id="GO:0005737">
    <property type="term" value="C:cytoplasm"/>
    <property type="evidence" value="ECO:0007669"/>
    <property type="project" value="TreeGrafter"/>
</dbReference>
<dbReference type="PANTHER" id="PTHR21497:SF39">
    <property type="entry name" value="E3 UBIQUITIN-PROTEIN LIGASE UBR3"/>
    <property type="match status" value="1"/>
</dbReference>
<dbReference type="FunFam" id="2.10.110.30:FF:000002">
    <property type="entry name" value="Putative e3 ubiquitin-protein ligase ubr3"/>
    <property type="match status" value="1"/>
</dbReference>
<dbReference type="PANTHER" id="PTHR21497">
    <property type="entry name" value="UBIQUITIN LIGASE E3 ALPHA-RELATED"/>
    <property type="match status" value="1"/>
</dbReference>
<evidence type="ECO:0000313" key="13">
    <source>
        <dbReference type="EMBL" id="CAD7272252.1"/>
    </source>
</evidence>